<keyword evidence="5 13" id="KW-0067">ATP-binding</keyword>
<evidence type="ECO:0000256" key="10">
    <source>
        <dbReference type="ARBA" id="ARBA00047936"/>
    </source>
</evidence>
<keyword evidence="14" id="KW-1185">Reference proteome</keyword>
<dbReference type="EMBL" id="CP058560">
    <property type="protein sequence ID" value="QUH23551.1"/>
    <property type="molecule type" value="Genomic_DNA"/>
</dbReference>
<dbReference type="PANTHER" id="PTHR42781:SF4">
    <property type="entry name" value="SPERMIDINE_PUTRESCINE IMPORT ATP-BINDING PROTEIN POTA"/>
    <property type="match status" value="1"/>
</dbReference>
<evidence type="ECO:0000256" key="4">
    <source>
        <dbReference type="ARBA" id="ARBA00022741"/>
    </source>
</evidence>
<sequence length="354" mass="40067">MYLLEIENLNKKYGSKTILEDINLKVKTGINLGLIGPTGCGKTTLLRLIDLLETPSSGKIIFDGHEISKKKRNLHIRRRMGMVFQKPLAFKGTVYDNVAYGLNIRGYDKEYIQNKVYQNLELLGMEDYAHQNASSLSGGESQRMALARVLVTEPDLVLLDEPTSNLDPLSREKIESLILQLKKERDTTIIMTTHDLVQGQRLSDEIAILNQKIFQIGKPEDVFRKPKNQFVADFVGVKNVIKGHARKEPQGLTLIKSGNIDIYSSEQIEGEVFVSIRPEDITLSCNKVKTSSLNEIKGKVVEIIDEGALIHLKIEAEKELFTVYMTRKSFLDMKINIGSELWMEFKATAVHLFQ</sequence>
<proteinExistence type="inferred from homology"/>
<keyword evidence="2" id="KW-0813">Transport</keyword>
<dbReference type="PROSITE" id="PS00211">
    <property type="entry name" value="ABC_TRANSPORTER_1"/>
    <property type="match status" value="1"/>
</dbReference>
<dbReference type="Proteomes" id="UP000681041">
    <property type="component" value="Chromosome"/>
</dbReference>
<dbReference type="AlphaFoldDB" id="A0A8T8KDX4"/>
<dbReference type="SMART" id="SM00382">
    <property type="entry name" value="AAA"/>
    <property type="match status" value="1"/>
</dbReference>
<dbReference type="GO" id="GO:0016887">
    <property type="term" value="F:ATP hydrolysis activity"/>
    <property type="evidence" value="ECO:0007669"/>
    <property type="project" value="InterPro"/>
</dbReference>
<dbReference type="Gene3D" id="3.40.50.300">
    <property type="entry name" value="P-loop containing nucleotide triphosphate hydrolases"/>
    <property type="match status" value="1"/>
</dbReference>
<dbReference type="CDD" id="cd03260">
    <property type="entry name" value="ABC_PstB_phosphate_transporter"/>
    <property type="match status" value="1"/>
</dbReference>
<dbReference type="InterPro" id="IPR050093">
    <property type="entry name" value="ABC_SmlMolc_Importer"/>
</dbReference>
<evidence type="ECO:0000256" key="9">
    <source>
        <dbReference type="ARBA" id="ARBA00041133"/>
    </source>
</evidence>
<dbReference type="GO" id="GO:0005524">
    <property type="term" value="F:ATP binding"/>
    <property type="evidence" value="ECO:0007669"/>
    <property type="project" value="UniProtKB-KW"/>
</dbReference>
<dbReference type="GO" id="GO:0005886">
    <property type="term" value="C:plasma membrane"/>
    <property type="evidence" value="ECO:0007669"/>
    <property type="project" value="UniProtKB-SubCell"/>
</dbReference>
<evidence type="ECO:0000313" key="14">
    <source>
        <dbReference type="Proteomes" id="UP000681041"/>
    </source>
</evidence>
<dbReference type="GO" id="GO:0015689">
    <property type="term" value="P:molybdate ion transport"/>
    <property type="evidence" value="ECO:0007669"/>
    <property type="project" value="InterPro"/>
</dbReference>
<dbReference type="OrthoDB" id="18368at2157"/>
<evidence type="ECO:0000259" key="12">
    <source>
        <dbReference type="PROSITE" id="PS51866"/>
    </source>
</evidence>
<dbReference type="InterPro" id="IPR008995">
    <property type="entry name" value="Mo/tungstate-bd_C_term_dom"/>
</dbReference>
<reference evidence="13" key="1">
    <citation type="submission" date="2020-07" db="EMBL/GenBank/DDBJ databases">
        <title>Methanobacterium. sp. MethCan genome.</title>
        <authorList>
            <person name="Postec A."/>
            <person name="Quemeneur M."/>
        </authorList>
    </citation>
    <scope>NUCLEOTIDE SEQUENCE</scope>
    <source>
        <strain evidence="13">MethCAN</strain>
    </source>
</reference>
<evidence type="ECO:0000256" key="8">
    <source>
        <dbReference type="ARBA" id="ARBA00039025"/>
    </source>
</evidence>
<keyword evidence="4" id="KW-0547">Nucleotide-binding</keyword>
<comment type="similarity">
    <text evidence="6">Belongs to the ABC transporter superfamily. Sulfate/tungstate importer (TC 3.A.1.6) family.</text>
</comment>
<dbReference type="RefSeq" id="WP_211532508.1">
    <property type="nucleotide sequence ID" value="NZ_CP058560.1"/>
</dbReference>
<dbReference type="InterPro" id="IPR004606">
    <property type="entry name" value="Mop_domain"/>
</dbReference>
<protein>
    <recommendedName>
        <fullName evidence="9">Molybdate/tungstate import ATP-binding protein WtpC</fullName>
        <ecNumber evidence="8">7.3.2.6</ecNumber>
    </recommendedName>
</protein>
<evidence type="ECO:0000259" key="11">
    <source>
        <dbReference type="PROSITE" id="PS50893"/>
    </source>
</evidence>
<dbReference type="Gene3D" id="2.40.50.100">
    <property type="match status" value="1"/>
</dbReference>
<organism evidence="13 14">
    <name type="scientific">Methanobacterium alkalithermotolerans</name>
    <dbReference type="NCBI Taxonomy" id="2731220"/>
    <lineage>
        <taxon>Archaea</taxon>
        <taxon>Methanobacteriati</taxon>
        <taxon>Methanobacteriota</taxon>
        <taxon>Methanomada group</taxon>
        <taxon>Methanobacteria</taxon>
        <taxon>Methanobacteriales</taxon>
        <taxon>Methanobacteriaceae</taxon>
        <taxon>Methanobacterium</taxon>
    </lineage>
</organism>
<dbReference type="Pfam" id="PF00005">
    <property type="entry name" value="ABC_tran"/>
    <property type="match status" value="1"/>
</dbReference>
<dbReference type="EC" id="7.3.2.6" evidence="8"/>
<evidence type="ECO:0000256" key="2">
    <source>
        <dbReference type="ARBA" id="ARBA00022448"/>
    </source>
</evidence>
<accession>A0A8T8KDX4</accession>
<dbReference type="GO" id="GO:1901238">
    <property type="term" value="F:ABC-type tungstate transporter activity"/>
    <property type="evidence" value="ECO:0007669"/>
    <property type="project" value="UniProtKB-EC"/>
</dbReference>
<dbReference type="InterPro" id="IPR005670">
    <property type="entry name" value="PstB-like"/>
</dbReference>
<evidence type="ECO:0000256" key="3">
    <source>
        <dbReference type="ARBA" id="ARBA00022505"/>
    </source>
</evidence>
<evidence type="ECO:0000256" key="5">
    <source>
        <dbReference type="ARBA" id="ARBA00022840"/>
    </source>
</evidence>
<evidence type="ECO:0000313" key="13">
    <source>
        <dbReference type="EMBL" id="QUH23551.1"/>
    </source>
</evidence>
<keyword evidence="3" id="KW-0500">Molybdenum</keyword>
<name>A0A8T8KDX4_9EURY</name>
<dbReference type="SUPFAM" id="SSF50331">
    <property type="entry name" value="MOP-like"/>
    <property type="match status" value="1"/>
</dbReference>
<dbReference type="PROSITE" id="PS51866">
    <property type="entry name" value="MOP"/>
    <property type="match status" value="1"/>
</dbReference>
<gene>
    <name evidence="13" type="ORF">HYG87_07145</name>
</gene>
<evidence type="ECO:0000256" key="1">
    <source>
        <dbReference type="ARBA" id="ARBA00004202"/>
    </source>
</evidence>
<dbReference type="KEGG" id="meme:HYG87_07145"/>
<comment type="subunit">
    <text evidence="7">The complex is composed of two ATP-binding proteins (WtpC), two transmembrane proteins (WtpB) and a solute-binding protein (WtpA).</text>
</comment>
<comment type="catalytic activity">
    <reaction evidence="10">
        <text>tungstate(in) + ATP + H2O = tungstate(out) + ADP + phosphate + H(+)</text>
        <dbReference type="Rhea" id="RHEA:35027"/>
        <dbReference type="ChEBI" id="CHEBI:15377"/>
        <dbReference type="ChEBI" id="CHEBI:15378"/>
        <dbReference type="ChEBI" id="CHEBI:30616"/>
        <dbReference type="ChEBI" id="CHEBI:43474"/>
        <dbReference type="ChEBI" id="CHEBI:46502"/>
        <dbReference type="ChEBI" id="CHEBI:456216"/>
        <dbReference type="EC" id="7.3.2.6"/>
    </reaction>
</comment>
<dbReference type="GO" id="GO:0005315">
    <property type="term" value="F:phosphate transmembrane transporter activity"/>
    <property type="evidence" value="ECO:0007669"/>
    <property type="project" value="InterPro"/>
</dbReference>
<dbReference type="InterPro" id="IPR027417">
    <property type="entry name" value="P-loop_NTPase"/>
</dbReference>
<dbReference type="InterPro" id="IPR005116">
    <property type="entry name" value="Transp-assoc_OB_typ1"/>
</dbReference>
<dbReference type="InterPro" id="IPR003593">
    <property type="entry name" value="AAA+_ATPase"/>
</dbReference>
<feature type="domain" description="ABC transporter" evidence="11">
    <location>
        <begin position="4"/>
        <end position="235"/>
    </location>
</feature>
<dbReference type="GeneID" id="64820528"/>
<feature type="domain" description="Mop" evidence="12">
    <location>
        <begin position="289"/>
        <end position="354"/>
    </location>
</feature>
<dbReference type="InterPro" id="IPR017871">
    <property type="entry name" value="ABC_transporter-like_CS"/>
</dbReference>
<dbReference type="GO" id="GO:0035435">
    <property type="term" value="P:phosphate ion transmembrane transport"/>
    <property type="evidence" value="ECO:0007669"/>
    <property type="project" value="InterPro"/>
</dbReference>
<dbReference type="PROSITE" id="PS50893">
    <property type="entry name" value="ABC_TRANSPORTER_2"/>
    <property type="match status" value="1"/>
</dbReference>
<dbReference type="SUPFAM" id="SSF52540">
    <property type="entry name" value="P-loop containing nucleoside triphosphate hydrolases"/>
    <property type="match status" value="1"/>
</dbReference>
<dbReference type="Pfam" id="PF03459">
    <property type="entry name" value="TOBE"/>
    <property type="match status" value="1"/>
</dbReference>
<dbReference type="InterPro" id="IPR003439">
    <property type="entry name" value="ABC_transporter-like_ATP-bd"/>
</dbReference>
<dbReference type="PANTHER" id="PTHR42781">
    <property type="entry name" value="SPERMIDINE/PUTRESCINE IMPORT ATP-BINDING PROTEIN POTA"/>
    <property type="match status" value="1"/>
</dbReference>
<evidence type="ECO:0000256" key="6">
    <source>
        <dbReference type="ARBA" id="ARBA00038307"/>
    </source>
</evidence>
<evidence type="ECO:0000256" key="7">
    <source>
        <dbReference type="ARBA" id="ARBA00038781"/>
    </source>
</evidence>
<comment type="subcellular location">
    <subcellularLocation>
        <location evidence="1">Cell membrane</location>
        <topology evidence="1">Peripheral membrane protein</topology>
    </subcellularLocation>
</comment>